<accession>A0A453Q796</accession>
<keyword evidence="2" id="KW-1185">Reference proteome</keyword>
<sequence>CFFLRKWGRISWNNKSSRPSEDAQTLQTHAVHATIQKECLKQGRKLQLLLKTYCAACWCMNVKEKEMHMCI</sequence>
<reference evidence="2" key="1">
    <citation type="journal article" date="2014" name="Science">
        <title>Ancient hybridizations among the ancestral genomes of bread wheat.</title>
        <authorList>
            <consortium name="International Wheat Genome Sequencing Consortium,"/>
            <person name="Marcussen T."/>
            <person name="Sandve S.R."/>
            <person name="Heier L."/>
            <person name="Spannagl M."/>
            <person name="Pfeifer M."/>
            <person name="Jakobsen K.S."/>
            <person name="Wulff B.B."/>
            <person name="Steuernagel B."/>
            <person name="Mayer K.F."/>
            <person name="Olsen O.A."/>
        </authorList>
    </citation>
    <scope>NUCLEOTIDE SEQUENCE [LARGE SCALE GENOMIC DNA]</scope>
    <source>
        <strain evidence="2">cv. AL8/78</strain>
    </source>
</reference>
<organism evidence="1 2">
    <name type="scientific">Aegilops tauschii subsp. strangulata</name>
    <name type="common">Goatgrass</name>
    <dbReference type="NCBI Taxonomy" id="200361"/>
    <lineage>
        <taxon>Eukaryota</taxon>
        <taxon>Viridiplantae</taxon>
        <taxon>Streptophyta</taxon>
        <taxon>Embryophyta</taxon>
        <taxon>Tracheophyta</taxon>
        <taxon>Spermatophyta</taxon>
        <taxon>Magnoliopsida</taxon>
        <taxon>Liliopsida</taxon>
        <taxon>Poales</taxon>
        <taxon>Poaceae</taxon>
        <taxon>BOP clade</taxon>
        <taxon>Pooideae</taxon>
        <taxon>Triticodae</taxon>
        <taxon>Triticeae</taxon>
        <taxon>Triticinae</taxon>
        <taxon>Aegilops</taxon>
    </lineage>
</organism>
<reference evidence="1" key="4">
    <citation type="submission" date="2019-03" db="UniProtKB">
        <authorList>
            <consortium name="EnsemblPlants"/>
        </authorList>
    </citation>
    <scope>IDENTIFICATION</scope>
</reference>
<dbReference type="EnsemblPlants" id="AET6Gv21002300.11">
    <property type="protein sequence ID" value="AET6Gv21002300.11"/>
    <property type="gene ID" value="AET6Gv21002300"/>
</dbReference>
<dbReference type="Gramene" id="AET6Gv21002300.11">
    <property type="protein sequence ID" value="AET6Gv21002300.11"/>
    <property type="gene ID" value="AET6Gv21002300"/>
</dbReference>
<evidence type="ECO:0000313" key="1">
    <source>
        <dbReference type="EnsemblPlants" id="AET6Gv21002300.11"/>
    </source>
</evidence>
<reference evidence="1" key="3">
    <citation type="journal article" date="2017" name="Nature">
        <title>Genome sequence of the progenitor of the wheat D genome Aegilops tauschii.</title>
        <authorList>
            <person name="Luo M.C."/>
            <person name="Gu Y.Q."/>
            <person name="Puiu D."/>
            <person name="Wang H."/>
            <person name="Twardziok S.O."/>
            <person name="Deal K.R."/>
            <person name="Huo N."/>
            <person name="Zhu T."/>
            <person name="Wang L."/>
            <person name="Wang Y."/>
            <person name="McGuire P.E."/>
            <person name="Liu S."/>
            <person name="Long H."/>
            <person name="Ramasamy R.K."/>
            <person name="Rodriguez J.C."/>
            <person name="Van S.L."/>
            <person name="Yuan L."/>
            <person name="Wang Z."/>
            <person name="Xia Z."/>
            <person name="Xiao L."/>
            <person name="Anderson O.D."/>
            <person name="Ouyang S."/>
            <person name="Liang Y."/>
            <person name="Zimin A.V."/>
            <person name="Pertea G."/>
            <person name="Qi P."/>
            <person name="Bennetzen J.L."/>
            <person name="Dai X."/>
            <person name="Dawson M.W."/>
            <person name="Muller H.G."/>
            <person name="Kugler K."/>
            <person name="Rivarola-Duarte L."/>
            <person name="Spannagl M."/>
            <person name="Mayer K.F.X."/>
            <person name="Lu F.H."/>
            <person name="Bevan M.W."/>
            <person name="Leroy P."/>
            <person name="Li P."/>
            <person name="You F.M."/>
            <person name="Sun Q."/>
            <person name="Liu Z."/>
            <person name="Lyons E."/>
            <person name="Wicker T."/>
            <person name="Salzberg S.L."/>
            <person name="Devos K.M."/>
            <person name="Dvorak J."/>
        </authorList>
    </citation>
    <scope>NUCLEOTIDE SEQUENCE [LARGE SCALE GENOMIC DNA]</scope>
    <source>
        <strain evidence="1">cv. AL8/78</strain>
    </source>
</reference>
<proteinExistence type="predicted"/>
<reference evidence="1" key="5">
    <citation type="journal article" date="2021" name="G3 (Bethesda)">
        <title>Aegilops tauschii genome assembly Aet v5.0 features greater sequence contiguity and improved annotation.</title>
        <authorList>
            <person name="Wang L."/>
            <person name="Zhu T."/>
            <person name="Rodriguez J.C."/>
            <person name="Deal K.R."/>
            <person name="Dubcovsky J."/>
            <person name="McGuire P.E."/>
            <person name="Lux T."/>
            <person name="Spannagl M."/>
            <person name="Mayer K.F.X."/>
            <person name="Baldrich P."/>
            <person name="Meyers B.C."/>
            <person name="Huo N."/>
            <person name="Gu Y.Q."/>
            <person name="Zhou H."/>
            <person name="Devos K.M."/>
            <person name="Bennetzen J.L."/>
            <person name="Unver T."/>
            <person name="Budak H."/>
            <person name="Gulick P.J."/>
            <person name="Galiba G."/>
            <person name="Kalapos B."/>
            <person name="Nelson D.R."/>
            <person name="Li P."/>
            <person name="You F.M."/>
            <person name="Luo M.C."/>
            <person name="Dvorak J."/>
        </authorList>
    </citation>
    <scope>NUCLEOTIDE SEQUENCE [LARGE SCALE GENOMIC DNA]</scope>
    <source>
        <strain evidence="1">cv. AL8/78</strain>
    </source>
</reference>
<dbReference type="AlphaFoldDB" id="A0A453Q796"/>
<name>A0A453Q796_AEGTS</name>
<evidence type="ECO:0000313" key="2">
    <source>
        <dbReference type="Proteomes" id="UP000015105"/>
    </source>
</evidence>
<reference evidence="2" key="2">
    <citation type="journal article" date="2017" name="Nat. Plants">
        <title>The Aegilops tauschii genome reveals multiple impacts of transposons.</title>
        <authorList>
            <person name="Zhao G."/>
            <person name="Zou C."/>
            <person name="Li K."/>
            <person name="Wang K."/>
            <person name="Li T."/>
            <person name="Gao L."/>
            <person name="Zhang X."/>
            <person name="Wang H."/>
            <person name="Yang Z."/>
            <person name="Liu X."/>
            <person name="Jiang W."/>
            <person name="Mao L."/>
            <person name="Kong X."/>
            <person name="Jiao Y."/>
            <person name="Jia J."/>
        </authorList>
    </citation>
    <scope>NUCLEOTIDE SEQUENCE [LARGE SCALE GENOMIC DNA]</scope>
    <source>
        <strain evidence="2">cv. AL8/78</strain>
    </source>
</reference>
<dbReference type="Proteomes" id="UP000015105">
    <property type="component" value="Chromosome 6D"/>
</dbReference>
<protein>
    <submittedName>
        <fullName evidence="1">Uncharacterized protein</fullName>
    </submittedName>
</protein>